<keyword evidence="5" id="KW-0464">Manganese</keyword>
<feature type="domain" description="DHHA2" evidence="8">
    <location>
        <begin position="179"/>
        <end position="318"/>
    </location>
</feature>
<dbReference type="Gene3D" id="3.10.310.20">
    <property type="entry name" value="DHHA2 domain"/>
    <property type="match status" value="1"/>
</dbReference>
<dbReference type="eggNOG" id="COG1227">
    <property type="taxonomic scope" value="Bacteria"/>
</dbReference>
<proteinExistence type="predicted"/>
<evidence type="ECO:0000256" key="2">
    <source>
        <dbReference type="ARBA" id="ARBA00012146"/>
    </source>
</evidence>
<evidence type="ECO:0000256" key="6">
    <source>
        <dbReference type="ARBA" id="ARBA00032535"/>
    </source>
</evidence>
<sequence>MLAVFGHTNPDTDAITSALVYARLLTRQGVPAQAYRLGNLNFETPFVLREAGVEAPPLLPELEAGSQVALVDHNESAQSVPNLAELAVVRVVDHHKLGDLTTMQPAFLRFEPVGCTSTILLKLHREANLSVEQVDARLMLSAILSDTLHFRSPTTTPDDREAAAFLAPVAGVEDVEAYALAMFAAKSDLGDTPAETLLKMDYKVFPFGDPARSQLAQARGVQHWGIGVIETTNPGYVLGRQAELLAAMDQARAADGLNGILLSVVDILNETNVTLVLSATEEKVLREAFGVETAGGRAELGNRISRKKQIVPALEAYFTPEA</sequence>
<keyword evidence="3" id="KW-0479">Metal-binding</keyword>
<dbReference type="PATRIC" id="fig|1476583.3.peg.3219"/>
<comment type="catalytic activity">
    <reaction evidence="7">
        <text>diphosphate + H2O = 2 phosphate + H(+)</text>
        <dbReference type="Rhea" id="RHEA:24576"/>
        <dbReference type="ChEBI" id="CHEBI:15377"/>
        <dbReference type="ChEBI" id="CHEBI:15378"/>
        <dbReference type="ChEBI" id="CHEBI:33019"/>
        <dbReference type="ChEBI" id="CHEBI:43474"/>
        <dbReference type="EC" id="3.6.1.1"/>
    </reaction>
</comment>
<dbReference type="Proteomes" id="UP000020492">
    <property type="component" value="Unassembled WGS sequence"/>
</dbReference>
<dbReference type="PANTHER" id="PTHR12112:SF22">
    <property type="entry name" value="MANGANESE-DEPENDENT INORGANIC PYROPHOSPHATASE-RELATED"/>
    <property type="match status" value="1"/>
</dbReference>
<organism evidence="9 10">
    <name type="scientific">Deinococcus phoenicis</name>
    <dbReference type="NCBI Taxonomy" id="1476583"/>
    <lineage>
        <taxon>Bacteria</taxon>
        <taxon>Thermotogati</taxon>
        <taxon>Deinococcota</taxon>
        <taxon>Deinococci</taxon>
        <taxon>Deinococcales</taxon>
        <taxon>Deinococcaceae</taxon>
        <taxon>Deinococcus</taxon>
    </lineage>
</organism>
<keyword evidence="10" id="KW-1185">Reference proteome</keyword>
<dbReference type="Gene3D" id="3.90.1640.10">
    <property type="entry name" value="inorganic pyrophosphatase (n-terminal core)"/>
    <property type="match status" value="1"/>
</dbReference>
<dbReference type="EC" id="3.6.1.1" evidence="2"/>
<dbReference type="GO" id="GO:0046872">
    <property type="term" value="F:metal ion binding"/>
    <property type="evidence" value="ECO:0007669"/>
    <property type="project" value="UniProtKB-KW"/>
</dbReference>
<evidence type="ECO:0000256" key="7">
    <source>
        <dbReference type="ARBA" id="ARBA00047820"/>
    </source>
</evidence>
<dbReference type="GO" id="GO:0004427">
    <property type="term" value="F:inorganic diphosphate phosphatase activity"/>
    <property type="evidence" value="ECO:0007669"/>
    <property type="project" value="UniProtKB-EC"/>
</dbReference>
<dbReference type="GO" id="GO:0005737">
    <property type="term" value="C:cytoplasm"/>
    <property type="evidence" value="ECO:0007669"/>
    <property type="project" value="InterPro"/>
</dbReference>
<comment type="caution">
    <text evidence="9">The sequence shown here is derived from an EMBL/GenBank/DDBJ whole genome shotgun (WGS) entry which is preliminary data.</text>
</comment>
<evidence type="ECO:0000256" key="4">
    <source>
        <dbReference type="ARBA" id="ARBA00022801"/>
    </source>
</evidence>
<evidence type="ECO:0000256" key="5">
    <source>
        <dbReference type="ARBA" id="ARBA00023211"/>
    </source>
</evidence>
<gene>
    <name evidence="9" type="ORF">DEIPH_ctg076orf0004</name>
</gene>
<dbReference type="NCBIfam" id="NF003877">
    <property type="entry name" value="PRK05427.1"/>
    <property type="match status" value="1"/>
</dbReference>
<dbReference type="AlphaFoldDB" id="A0A016QL78"/>
<dbReference type="EMBL" id="JHAC01000067">
    <property type="protein sequence ID" value="EYB66746.1"/>
    <property type="molecule type" value="Genomic_DNA"/>
</dbReference>
<comment type="cofactor">
    <cofactor evidence="1">
        <name>Mn(2+)</name>
        <dbReference type="ChEBI" id="CHEBI:29035"/>
    </cofactor>
</comment>
<dbReference type="InterPro" id="IPR038222">
    <property type="entry name" value="DHHA2_dom_sf"/>
</dbReference>
<dbReference type="OrthoDB" id="9766150at2"/>
<dbReference type="Pfam" id="PF01368">
    <property type="entry name" value="DHH"/>
    <property type="match status" value="1"/>
</dbReference>
<name>A0A016QL78_9DEIO</name>
<dbReference type="InterPro" id="IPR001667">
    <property type="entry name" value="DDH_dom"/>
</dbReference>
<dbReference type="SMART" id="SM01131">
    <property type="entry name" value="DHHA2"/>
    <property type="match status" value="1"/>
</dbReference>
<dbReference type="RefSeq" id="WP_034360030.1">
    <property type="nucleotide sequence ID" value="NZ_JHAC01000067.1"/>
</dbReference>
<dbReference type="STRING" id="1476583.DEIPH_ctg076orf0004"/>
<evidence type="ECO:0000256" key="3">
    <source>
        <dbReference type="ARBA" id="ARBA00022723"/>
    </source>
</evidence>
<evidence type="ECO:0000313" key="9">
    <source>
        <dbReference type="EMBL" id="EYB66746.1"/>
    </source>
</evidence>
<protein>
    <recommendedName>
        <fullName evidence="2">inorganic diphosphatase</fullName>
        <ecNumber evidence="2">3.6.1.1</ecNumber>
    </recommendedName>
    <alternativeName>
        <fullName evidence="6">Pyrophosphate phospho-hydrolase</fullName>
    </alternativeName>
</protein>
<accession>A0A016QL78</accession>
<evidence type="ECO:0000313" key="10">
    <source>
        <dbReference type="Proteomes" id="UP000020492"/>
    </source>
</evidence>
<dbReference type="FunFam" id="3.90.1640.10:FF:000001">
    <property type="entry name" value="Probable manganese-dependent inorganic pyrophosphatase"/>
    <property type="match status" value="1"/>
</dbReference>
<dbReference type="PANTHER" id="PTHR12112">
    <property type="entry name" value="BNIP - RELATED"/>
    <property type="match status" value="1"/>
</dbReference>
<evidence type="ECO:0000256" key="1">
    <source>
        <dbReference type="ARBA" id="ARBA00001936"/>
    </source>
</evidence>
<keyword evidence="4" id="KW-0378">Hydrolase</keyword>
<reference evidence="9 10" key="1">
    <citation type="submission" date="2014-03" db="EMBL/GenBank/DDBJ databases">
        <title>Draft genome sequence of Deinococcus phoenicis 1P10ME.</title>
        <authorList>
            <person name="Stepanov V.G."/>
            <person name="Vaishampayan P."/>
            <person name="Venkateswaran K."/>
            <person name="Fox G.E."/>
        </authorList>
    </citation>
    <scope>NUCLEOTIDE SEQUENCE [LARGE SCALE GENOMIC DNA]</scope>
    <source>
        <strain evidence="9 10">1P10ME</strain>
    </source>
</reference>
<dbReference type="InterPro" id="IPR038763">
    <property type="entry name" value="DHH_sf"/>
</dbReference>
<evidence type="ECO:0000259" key="8">
    <source>
        <dbReference type="SMART" id="SM01131"/>
    </source>
</evidence>
<dbReference type="InterPro" id="IPR004097">
    <property type="entry name" value="DHHA2"/>
</dbReference>
<dbReference type="Pfam" id="PF02833">
    <property type="entry name" value="DHHA2"/>
    <property type="match status" value="1"/>
</dbReference>
<dbReference type="SUPFAM" id="SSF64182">
    <property type="entry name" value="DHH phosphoesterases"/>
    <property type="match status" value="1"/>
</dbReference>